<feature type="domain" description="RRM" evidence="10">
    <location>
        <begin position="9"/>
        <end position="90"/>
    </location>
</feature>
<dbReference type="InterPro" id="IPR034168">
    <property type="entry name" value="PPIE_RRM"/>
</dbReference>
<evidence type="ECO:0000256" key="9">
    <source>
        <dbReference type="PROSITE-ProRule" id="PRU00176"/>
    </source>
</evidence>
<protein>
    <recommendedName>
        <fullName evidence="7">Cytochrome c oxidase subunit 12, mitochondrial</fullName>
    </recommendedName>
    <alternativeName>
        <fullName evidence="8">Cytochrome c oxidase polypeptide VIb</fullName>
    </alternativeName>
</protein>
<keyword evidence="4 9" id="KW-0694">RNA-binding</keyword>
<reference evidence="11" key="2">
    <citation type="submission" date="2023-06" db="EMBL/GenBank/DDBJ databases">
        <authorList>
            <consortium name="Lawrence Berkeley National Laboratory"/>
            <person name="Mondo S.J."/>
            <person name="Hensen N."/>
            <person name="Bonometti L."/>
            <person name="Westerberg I."/>
            <person name="Brannstrom I.O."/>
            <person name="Guillou S."/>
            <person name="Cros-Aarteil S."/>
            <person name="Calhoun S."/>
            <person name="Haridas S."/>
            <person name="Kuo A."/>
            <person name="Pangilinan J."/>
            <person name="Riley R."/>
            <person name="Labutti K."/>
            <person name="Andreopoulos B."/>
            <person name="Lipzen A."/>
            <person name="Chen C."/>
            <person name="Yanf M."/>
            <person name="Daum C."/>
            <person name="Ng V."/>
            <person name="Clum A."/>
            <person name="Steindorff A."/>
            <person name="Ohm R."/>
            <person name="Martin F."/>
            <person name="Silar P."/>
            <person name="Natvig D."/>
            <person name="Lalanne C."/>
            <person name="Gautier V."/>
            <person name="Ament-Velasquez S.L."/>
            <person name="Kruys A."/>
            <person name="Hutchinson M.I."/>
            <person name="Powell A.J."/>
            <person name="Barry K."/>
            <person name="Miller A.N."/>
            <person name="Grigoriev I.V."/>
            <person name="Debuchy R."/>
            <person name="Gladieux P."/>
            <person name="Thoren M.H."/>
            <person name="Johannesson H."/>
        </authorList>
    </citation>
    <scope>NUCLEOTIDE SEQUENCE</scope>
    <source>
        <strain evidence="11">CBS 626.80</strain>
    </source>
</reference>
<evidence type="ECO:0000259" key="10">
    <source>
        <dbReference type="PROSITE" id="PS50102"/>
    </source>
</evidence>
<dbReference type="EMBL" id="MU859137">
    <property type="protein sequence ID" value="KAK3951872.1"/>
    <property type="molecule type" value="Genomic_DNA"/>
</dbReference>
<dbReference type="CDD" id="cd12347">
    <property type="entry name" value="RRM_PPIE"/>
    <property type="match status" value="1"/>
</dbReference>
<evidence type="ECO:0000256" key="8">
    <source>
        <dbReference type="ARBA" id="ARBA00082359"/>
    </source>
</evidence>
<comment type="pathway">
    <text evidence="2">Energy metabolism; oxidative phosphorylation.</text>
</comment>
<dbReference type="PROSITE" id="PS50102">
    <property type="entry name" value="RRM"/>
    <property type="match status" value="1"/>
</dbReference>
<dbReference type="Proteomes" id="UP001303222">
    <property type="component" value="Unassembled WGS sequence"/>
</dbReference>
<comment type="similarity">
    <text evidence="3">Belongs to the cytochrome c oxidase subunit 6B family.</text>
</comment>
<organism evidence="11 12">
    <name type="scientific">Pseudoneurospora amorphoporcata</name>
    <dbReference type="NCBI Taxonomy" id="241081"/>
    <lineage>
        <taxon>Eukaryota</taxon>
        <taxon>Fungi</taxon>
        <taxon>Dikarya</taxon>
        <taxon>Ascomycota</taxon>
        <taxon>Pezizomycotina</taxon>
        <taxon>Sordariomycetes</taxon>
        <taxon>Sordariomycetidae</taxon>
        <taxon>Sordariales</taxon>
        <taxon>Sordariaceae</taxon>
        <taxon>Pseudoneurospora</taxon>
    </lineage>
</organism>
<gene>
    <name evidence="11" type="ORF">QBC32DRAFT_391466</name>
</gene>
<dbReference type="Gene3D" id="3.30.70.330">
    <property type="match status" value="1"/>
</dbReference>
<dbReference type="SUPFAM" id="SSF54928">
    <property type="entry name" value="RNA-binding domain, RBD"/>
    <property type="match status" value="1"/>
</dbReference>
<evidence type="ECO:0000256" key="1">
    <source>
        <dbReference type="ARBA" id="ARBA00004137"/>
    </source>
</evidence>
<evidence type="ECO:0000256" key="5">
    <source>
        <dbReference type="ARBA" id="ARBA00023128"/>
    </source>
</evidence>
<dbReference type="GO" id="GO:0006123">
    <property type="term" value="P:mitochondrial electron transport, cytochrome c to oxygen"/>
    <property type="evidence" value="ECO:0007669"/>
    <property type="project" value="UniProtKB-ARBA"/>
</dbReference>
<dbReference type="SMART" id="SM00360">
    <property type="entry name" value="RRM"/>
    <property type="match status" value="1"/>
</dbReference>
<dbReference type="GO" id="GO:0005743">
    <property type="term" value="C:mitochondrial inner membrane"/>
    <property type="evidence" value="ECO:0007669"/>
    <property type="project" value="UniProtKB-SubCell"/>
</dbReference>
<dbReference type="PROSITE" id="PS51808">
    <property type="entry name" value="CHCH"/>
    <property type="match status" value="1"/>
</dbReference>
<dbReference type="FunFam" id="1.10.10.140:FF:000001">
    <property type="entry name" value="Cytochrome c oxidase subunit 6B1"/>
    <property type="match status" value="1"/>
</dbReference>
<dbReference type="InterPro" id="IPR036549">
    <property type="entry name" value="CX6/COA6-like_sf"/>
</dbReference>
<sequence length="205" mass="23511">MTDTTRWKATVHVRGLAPAVTTATIHDAFIPFGEISDISLPKNEKPDSTDPHRGFAYVEYEDEEDAKEAIDNMDQSELFGRVIRVSAAKVPKSAKEGLGSKTAVWEQTPHPRDHHRKPTAKMSDEDRVTKPFKFVTGVDARFPNVNQTKHCWQNYVDYHKCILAKGEDFAPCRQFWLAYRSLCPSGWYQRWDEQREAGNFPVKLE</sequence>
<comment type="subcellular location">
    <subcellularLocation>
        <location evidence="1">Mitochondrion inner membrane</location>
        <topology evidence="1">Peripheral membrane protein</topology>
        <orientation evidence="1">Intermembrane side</orientation>
    </subcellularLocation>
</comment>
<dbReference type="InterPro" id="IPR048280">
    <property type="entry name" value="COX6B-like"/>
</dbReference>
<keyword evidence="12" id="KW-1185">Reference proteome</keyword>
<dbReference type="PANTHER" id="PTHR48037:SF1">
    <property type="entry name" value="RRM DOMAIN-CONTAINING PROTEIN"/>
    <property type="match status" value="1"/>
</dbReference>
<comment type="caution">
    <text evidence="11">The sequence shown here is derived from an EMBL/GenBank/DDBJ whole genome shotgun (WGS) entry which is preliminary data.</text>
</comment>
<evidence type="ECO:0000256" key="7">
    <source>
        <dbReference type="ARBA" id="ARBA00074891"/>
    </source>
</evidence>
<name>A0AAN6SF14_9PEZI</name>
<dbReference type="AlphaFoldDB" id="A0AAN6SF14"/>
<evidence type="ECO:0000256" key="6">
    <source>
        <dbReference type="ARBA" id="ARBA00023157"/>
    </source>
</evidence>
<dbReference type="Pfam" id="PF02297">
    <property type="entry name" value="COX6B"/>
    <property type="match status" value="1"/>
</dbReference>
<dbReference type="Pfam" id="PF00076">
    <property type="entry name" value="RRM_1"/>
    <property type="match status" value="1"/>
</dbReference>
<dbReference type="InterPro" id="IPR012677">
    <property type="entry name" value="Nucleotide-bd_a/b_plait_sf"/>
</dbReference>
<dbReference type="Gene3D" id="1.10.10.140">
    <property type="entry name" value="Cytochrome c oxidase, subunit VIb"/>
    <property type="match status" value="1"/>
</dbReference>
<reference evidence="11" key="1">
    <citation type="journal article" date="2023" name="Mol. Phylogenet. Evol.">
        <title>Genome-scale phylogeny and comparative genomics of the fungal order Sordariales.</title>
        <authorList>
            <person name="Hensen N."/>
            <person name="Bonometti L."/>
            <person name="Westerberg I."/>
            <person name="Brannstrom I.O."/>
            <person name="Guillou S."/>
            <person name="Cros-Aarteil S."/>
            <person name="Calhoun S."/>
            <person name="Haridas S."/>
            <person name="Kuo A."/>
            <person name="Mondo S."/>
            <person name="Pangilinan J."/>
            <person name="Riley R."/>
            <person name="LaButti K."/>
            <person name="Andreopoulos B."/>
            <person name="Lipzen A."/>
            <person name="Chen C."/>
            <person name="Yan M."/>
            <person name="Daum C."/>
            <person name="Ng V."/>
            <person name="Clum A."/>
            <person name="Steindorff A."/>
            <person name="Ohm R.A."/>
            <person name="Martin F."/>
            <person name="Silar P."/>
            <person name="Natvig D.O."/>
            <person name="Lalanne C."/>
            <person name="Gautier V."/>
            <person name="Ament-Velasquez S.L."/>
            <person name="Kruys A."/>
            <person name="Hutchinson M.I."/>
            <person name="Powell A.J."/>
            <person name="Barry K."/>
            <person name="Miller A.N."/>
            <person name="Grigoriev I.V."/>
            <person name="Debuchy R."/>
            <person name="Gladieux P."/>
            <person name="Hiltunen Thoren M."/>
            <person name="Johannesson H."/>
        </authorList>
    </citation>
    <scope>NUCLEOTIDE SEQUENCE</scope>
    <source>
        <strain evidence="11">CBS 626.80</strain>
    </source>
</reference>
<proteinExistence type="inferred from homology"/>
<dbReference type="CDD" id="cd00926">
    <property type="entry name" value="Cyt_c_Oxidase_VIb"/>
    <property type="match status" value="1"/>
</dbReference>
<evidence type="ECO:0000256" key="2">
    <source>
        <dbReference type="ARBA" id="ARBA00004673"/>
    </source>
</evidence>
<dbReference type="PANTHER" id="PTHR48037">
    <property type="entry name" value="ATPASE E1"/>
    <property type="match status" value="1"/>
</dbReference>
<evidence type="ECO:0000256" key="4">
    <source>
        <dbReference type="ARBA" id="ARBA00022884"/>
    </source>
</evidence>
<evidence type="ECO:0000313" key="11">
    <source>
        <dbReference type="EMBL" id="KAK3951872.1"/>
    </source>
</evidence>
<keyword evidence="5" id="KW-0496">Mitochondrion</keyword>
<accession>A0AAN6SF14</accession>
<dbReference type="InterPro" id="IPR000504">
    <property type="entry name" value="RRM_dom"/>
</dbReference>
<dbReference type="GO" id="GO:0003723">
    <property type="term" value="F:RNA binding"/>
    <property type="evidence" value="ECO:0007669"/>
    <property type="project" value="UniProtKB-UniRule"/>
</dbReference>
<dbReference type="SUPFAM" id="SSF47694">
    <property type="entry name" value="Cytochrome c oxidase subunit h"/>
    <property type="match status" value="1"/>
</dbReference>
<evidence type="ECO:0000313" key="12">
    <source>
        <dbReference type="Proteomes" id="UP001303222"/>
    </source>
</evidence>
<dbReference type="GO" id="GO:0045277">
    <property type="term" value="C:respiratory chain complex IV"/>
    <property type="evidence" value="ECO:0007669"/>
    <property type="project" value="UniProtKB-ARBA"/>
</dbReference>
<keyword evidence="6" id="KW-1015">Disulfide bond</keyword>
<dbReference type="InterPro" id="IPR035979">
    <property type="entry name" value="RBD_domain_sf"/>
</dbReference>
<evidence type="ECO:0000256" key="3">
    <source>
        <dbReference type="ARBA" id="ARBA00006425"/>
    </source>
</evidence>